<evidence type="ECO:0000256" key="5">
    <source>
        <dbReference type="SAM" id="MobiDB-lite"/>
    </source>
</evidence>
<evidence type="ECO:0000313" key="9">
    <source>
        <dbReference type="Proteomes" id="UP000501240"/>
    </source>
</evidence>
<evidence type="ECO:0000256" key="1">
    <source>
        <dbReference type="ARBA" id="ARBA00004651"/>
    </source>
</evidence>
<feature type="transmembrane region" description="Helical" evidence="6">
    <location>
        <begin position="134"/>
        <end position="157"/>
    </location>
</feature>
<feature type="transmembrane region" description="Helical" evidence="6">
    <location>
        <begin position="226"/>
        <end position="247"/>
    </location>
</feature>
<reference evidence="8 9" key="1">
    <citation type="submission" date="2020-05" db="EMBL/GenBank/DDBJ databases">
        <title>Actinomadura verrucosospora NRRL-B18236 (PFL_A860) Genome sequencing and assembly.</title>
        <authorList>
            <person name="Samborskyy M."/>
        </authorList>
    </citation>
    <scope>NUCLEOTIDE SEQUENCE [LARGE SCALE GENOMIC DNA]</scope>
    <source>
        <strain evidence="8 9">NRRL:B18236</strain>
    </source>
</reference>
<feature type="transmembrane region" description="Helical" evidence="6">
    <location>
        <begin position="441"/>
        <end position="462"/>
    </location>
</feature>
<keyword evidence="9" id="KW-1185">Reference proteome</keyword>
<dbReference type="Gene3D" id="1.20.1250.20">
    <property type="entry name" value="MFS general substrate transporter like domains"/>
    <property type="match status" value="1"/>
</dbReference>
<dbReference type="InterPro" id="IPR036259">
    <property type="entry name" value="MFS_trans_sf"/>
</dbReference>
<feature type="domain" description="Major facilitator superfamily (MFS) profile" evidence="7">
    <location>
        <begin position="10"/>
        <end position="467"/>
    </location>
</feature>
<dbReference type="PANTHER" id="PTHR42718">
    <property type="entry name" value="MAJOR FACILITATOR SUPERFAMILY MULTIDRUG TRANSPORTER MFSC"/>
    <property type="match status" value="1"/>
</dbReference>
<feature type="transmembrane region" description="Helical" evidence="6">
    <location>
        <begin position="201"/>
        <end position="220"/>
    </location>
</feature>
<gene>
    <name evidence="8" type="ORF">ACTIVE_1492</name>
</gene>
<feature type="transmembrane region" description="Helical" evidence="6">
    <location>
        <begin position="409"/>
        <end position="429"/>
    </location>
</feature>
<dbReference type="GO" id="GO:0005886">
    <property type="term" value="C:plasma membrane"/>
    <property type="evidence" value="ECO:0007669"/>
    <property type="project" value="UniProtKB-SubCell"/>
</dbReference>
<dbReference type="EMBL" id="CP053892">
    <property type="protein sequence ID" value="QKG19856.1"/>
    <property type="molecule type" value="Genomic_DNA"/>
</dbReference>
<dbReference type="AlphaFoldDB" id="A0A7D3VU24"/>
<keyword evidence="3 6" id="KW-1133">Transmembrane helix</keyword>
<organism evidence="8 9">
    <name type="scientific">Actinomadura verrucosospora</name>
    <dbReference type="NCBI Taxonomy" id="46165"/>
    <lineage>
        <taxon>Bacteria</taxon>
        <taxon>Bacillati</taxon>
        <taxon>Actinomycetota</taxon>
        <taxon>Actinomycetes</taxon>
        <taxon>Streptosporangiales</taxon>
        <taxon>Thermomonosporaceae</taxon>
        <taxon>Actinomadura</taxon>
    </lineage>
</organism>
<feature type="transmembrane region" description="Helical" evidence="6">
    <location>
        <begin position="76"/>
        <end position="103"/>
    </location>
</feature>
<dbReference type="Gene3D" id="1.20.1720.10">
    <property type="entry name" value="Multidrug resistance protein D"/>
    <property type="match status" value="1"/>
</dbReference>
<dbReference type="SUPFAM" id="SSF103473">
    <property type="entry name" value="MFS general substrate transporter"/>
    <property type="match status" value="1"/>
</dbReference>
<feature type="transmembrane region" description="Helical" evidence="6">
    <location>
        <begin position="109"/>
        <end position="127"/>
    </location>
</feature>
<feature type="transmembrane region" description="Helical" evidence="6">
    <location>
        <begin position="45"/>
        <end position="64"/>
    </location>
</feature>
<evidence type="ECO:0000256" key="3">
    <source>
        <dbReference type="ARBA" id="ARBA00022989"/>
    </source>
</evidence>
<dbReference type="InterPro" id="IPR011701">
    <property type="entry name" value="MFS"/>
</dbReference>
<comment type="subcellular location">
    <subcellularLocation>
        <location evidence="1">Cell membrane</location>
        <topology evidence="1">Multi-pass membrane protein</topology>
    </subcellularLocation>
</comment>
<feature type="region of interest" description="Disordered" evidence="5">
    <location>
        <begin position="467"/>
        <end position="487"/>
    </location>
</feature>
<proteinExistence type="predicted"/>
<feature type="transmembrane region" description="Helical" evidence="6">
    <location>
        <begin position="301"/>
        <end position="323"/>
    </location>
</feature>
<name>A0A7D3VU24_ACTVE</name>
<dbReference type="CDD" id="cd17321">
    <property type="entry name" value="MFS_MMR_MDR_like"/>
    <property type="match status" value="1"/>
</dbReference>
<keyword evidence="4 6" id="KW-0472">Membrane</keyword>
<dbReference type="InterPro" id="IPR020846">
    <property type="entry name" value="MFS_dom"/>
</dbReference>
<feature type="transmembrane region" description="Helical" evidence="6">
    <location>
        <begin position="12"/>
        <end position="33"/>
    </location>
</feature>
<feature type="transmembrane region" description="Helical" evidence="6">
    <location>
        <begin position="335"/>
        <end position="358"/>
    </location>
</feature>
<evidence type="ECO:0000256" key="6">
    <source>
        <dbReference type="SAM" id="Phobius"/>
    </source>
</evidence>
<dbReference type="Pfam" id="PF07690">
    <property type="entry name" value="MFS_1"/>
    <property type="match status" value="1"/>
</dbReference>
<dbReference type="GO" id="GO:0022857">
    <property type="term" value="F:transmembrane transporter activity"/>
    <property type="evidence" value="ECO:0007669"/>
    <property type="project" value="InterPro"/>
</dbReference>
<keyword evidence="2 6" id="KW-0812">Transmembrane</keyword>
<feature type="transmembrane region" description="Helical" evidence="6">
    <location>
        <begin position="169"/>
        <end position="189"/>
    </location>
</feature>
<dbReference type="PANTHER" id="PTHR42718:SF39">
    <property type="entry name" value="ACTINORHODIN TRANSPORTER-RELATED"/>
    <property type="match status" value="1"/>
</dbReference>
<sequence length="487" mass="49621">MTPATTPWRAVAVVLTGAFMAILDSFIVIVAGPSIKADLHIGDGPLQWVLAGYQLTYAVLLITGGRLGDLYGRRRVLLFGTGAFTVASVVCAMADGAAALIAARLVQGLGAALMLPQTYAFLTVLVPDRDRHRAFGVLGMVMGLAAVAGQLAGGLLIGSDVLGSGWRSVFWINVPIGLATLGLAARWLPESTAPRARRLDLPGVTVLSAALTLVAFPLIQGRQAGWPGWVWACLAASPPCLAAFAVLERRIAARGGDPLVRIGLFRTRSFSVGLVLVLLLYTVVTSYYLVLSVSLQDGLGLSALGAGLVYTPSAVAFFLFSLLAGRLVPVHGHRVLKAGAIVLTLGYAATAALLLGGAPFTPAVVVPTLVLQSAGGGLVITPSLNTVLSRISPDDAGVASGALSTAQQLGGALGVAVIGAVFFGSFAPASHGRASAAGHALAMASLATCAAAAAATVLVFLLRGPSRAAAPQPERPAEPATAREPGR</sequence>
<protein>
    <submittedName>
        <fullName evidence="8">Major facilitator MFS1 protein</fullName>
    </submittedName>
</protein>
<evidence type="ECO:0000313" key="8">
    <source>
        <dbReference type="EMBL" id="QKG19856.1"/>
    </source>
</evidence>
<evidence type="ECO:0000256" key="4">
    <source>
        <dbReference type="ARBA" id="ARBA00023136"/>
    </source>
</evidence>
<dbReference type="PROSITE" id="PS50850">
    <property type="entry name" value="MFS"/>
    <property type="match status" value="1"/>
</dbReference>
<accession>A0A7D3VU24</accession>
<evidence type="ECO:0000259" key="7">
    <source>
        <dbReference type="PROSITE" id="PS50850"/>
    </source>
</evidence>
<feature type="transmembrane region" description="Helical" evidence="6">
    <location>
        <begin position="268"/>
        <end position="289"/>
    </location>
</feature>
<dbReference type="RefSeq" id="WP_173094195.1">
    <property type="nucleotide sequence ID" value="NZ_CP053892.1"/>
</dbReference>
<dbReference type="Proteomes" id="UP000501240">
    <property type="component" value="Chromosome"/>
</dbReference>
<feature type="transmembrane region" description="Helical" evidence="6">
    <location>
        <begin position="364"/>
        <end position="388"/>
    </location>
</feature>
<evidence type="ECO:0000256" key="2">
    <source>
        <dbReference type="ARBA" id="ARBA00022692"/>
    </source>
</evidence>